<feature type="compositionally biased region" description="Low complexity" evidence="6">
    <location>
        <begin position="17"/>
        <end position="39"/>
    </location>
</feature>
<evidence type="ECO:0000256" key="5">
    <source>
        <dbReference type="ARBA" id="ARBA00023136"/>
    </source>
</evidence>
<proteinExistence type="predicted"/>
<evidence type="ECO:0000256" key="4">
    <source>
        <dbReference type="ARBA" id="ARBA00022989"/>
    </source>
</evidence>
<feature type="transmembrane region" description="Helical" evidence="7">
    <location>
        <begin position="72"/>
        <end position="93"/>
    </location>
</feature>
<evidence type="ECO:0000256" key="2">
    <source>
        <dbReference type="ARBA" id="ARBA00022475"/>
    </source>
</evidence>
<feature type="region of interest" description="Disordered" evidence="6">
    <location>
        <begin position="440"/>
        <end position="489"/>
    </location>
</feature>
<feature type="transmembrane region" description="Helical" evidence="7">
    <location>
        <begin position="391"/>
        <end position="411"/>
    </location>
</feature>
<protein>
    <submittedName>
        <fullName evidence="8">Inner-membrane translocator</fullName>
    </submittedName>
</protein>
<feature type="transmembrane region" description="Helical" evidence="7">
    <location>
        <begin position="125"/>
        <end position="146"/>
    </location>
</feature>
<keyword evidence="4 7" id="KW-1133">Transmembrane helix</keyword>
<dbReference type="EMBL" id="UYIO01000001">
    <property type="protein sequence ID" value="VDG76848.1"/>
    <property type="molecule type" value="Genomic_DNA"/>
</dbReference>
<dbReference type="Pfam" id="PF02653">
    <property type="entry name" value="BPD_transp_2"/>
    <property type="match status" value="1"/>
</dbReference>
<reference evidence="8 9" key="1">
    <citation type="submission" date="2018-11" db="EMBL/GenBank/DDBJ databases">
        <authorList>
            <consortium name="Pathogen Informatics"/>
        </authorList>
    </citation>
    <scope>NUCLEOTIDE SEQUENCE [LARGE SCALE GENOMIC DNA]</scope>
    <source>
        <strain evidence="8 9">NCTC10327</strain>
    </source>
</reference>
<feature type="transmembrane region" description="Helical" evidence="7">
    <location>
        <begin position="153"/>
        <end position="173"/>
    </location>
</feature>
<keyword evidence="5 7" id="KW-0472">Membrane</keyword>
<feature type="transmembrane region" description="Helical" evidence="7">
    <location>
        <begin position="179"/>
        <end position="198"/>
    </location>
</feature>
<evidence type="ECO:0000313" key="8">
    <source>
        <dbReference type="EMBL" id="VDG76848.1"/>
    </source>
</evidence>
<feature type="transmembrane region" description="Helical" evidence="7">
    <location>
        <begin position="254"/>
        <end position="280"/>
    </location>
</feature>
<dbReference type="CDD" id="cd06580">
    <property type="entry name" value="TM_PBP1_transp_TpRbsC_like"/>
    <property type="match status" value="1"/>
</dbReference>
<dbReference type="PANTHER" id="PTHR47089">
    <property type="entry name" value="ABC TRANSPORTER, PERMEASE PROTEIN"/>
    <property type="match status" value="1"/>
</dbReference>
<feature type="region of interest" description="Disordered" evidence="6">
    <location>
        <begin position="1"/>
        <end position="39"/>
    </location>
</feature>
<sequence>MRDTPSAKVPTPATEVASGAAAGTTPPAAPGSAGATPAAAPKVAGTAPAAAPRATGGVSRLRAIFHVISRSGVLVFILAFVIALLIGAVLIAISGSNPLEAYGAMFRGAIFNPQAVSVARMFQPLATTISSAVPLILAGLGLALGFRAGLFNIGGQGQLIFGAIAAAWVGFAVDLPSGMHVLVALIAGILGGAAYGFIPGILKAKTGASEVIMTIMLNSVAALFLAFILTKPYWQVGNNQPRSPLLADSARFPIIIGPPFNVDIAMLVAVLAAVFVWWYLERSTWGFELRAIGGNPTAAASAGISISKVTALTLTLSGALCGTAGAIQVQSNIGYLDGGVPGSIGIDAITVALLGRSRPLGTFFAGLLFGAFKAGGRLMQIETGVPIDFVLVIQSVIVLLLAAPALIRWIFRLPEPDHLTLRQLVAGQGEKKALATVQPAGTSKLAGTSKPAATAKHIDMTAGKAEAGEAETAKHADSQSASGTSQKGA</sequence>
<evidence type="ECO:0000313" key="9">
    <source>
        <dbReference type="Proteomes" id="UP000269974"/>
    </source>
</evidence>
<evidence type="ECO:0000256" key="7">
    <source>
        <dbReference type="SAM" id="Phobius"/>
    </source>
</evidence>
<dbReference type="AlphaFoldDB" id="A0A7Z8YA48"/>
<comment type="subcellular location">
    <subcellularLocation>
        <location evidence="1">Cell membrane</location>
        <topology evidence="1">Multi-pass membrane protein</topology>
    </subcellularLocation>
</comment>
<dbReference type="Proteomes" id="UP000269974">
    <property type="component" value="Unassembled WGS sequence"/>
</dbReference>
<dbReference type="InterPro" id="IPR001851">
    <property type="entry name" value="ABC_transp_permease"/>
</dbReference>
<dbReference type="GO" id="GO:0022857">
    <property type="term" value="F:transmembrane transporter activity"/>
    <property type="evidence" value="ECO:0007669"/>
    <property type="project" value="InterPro"/>
</dbReference>
<dbReference type="RefSeq" id="WP_185934183.1">
    <property type="nucleotide sequence ID" value="NZ_UYIO01000001.1"/>
</dbReference>
<organism evidence="8 9">
    <name type="scientific">Actinobaculum suis</name>
    <dbReference type="NCBI Taxonomy" id="1657"/>
    <lineage>
        <taxon>Bacteria</taxon>
        <taxon>Bacillati</taxon>
        <taxon>Actinomycetota</taxon>
        <taxon>Actinomycetes</taxon>
        <taxon>Actinomycetales</taxon>
        <taxon>Actinomycetaceae</taxon>
        <taxon>Actinobaculum</taxon>
    </lineage>
</organism>
<evidence type="ECO:0000256" key="3">
    <source>
        <dbReference type="ARBA" id="ARBA00022692"/>
    </source>
</evidence>
<gene>
    <name evidence="8" type="ORF">NCTC10327_01482</name>
</gene>
<evidence type="ECO:0000256" key="1">
    <source>
        <dbReference type="ARBA" id="ARBA00004651"/>
    </source>
</evidence>
<feature type="transmembrane region" description="Helical" evidence="7">
    <location>
        <begin position="210"/>
        <end position="234"/>
    </location>
</feature>
<name>A0A7Z8YA48_9ACTO</name>
<keyword evidence="2" id="KW-1003">Cell membrane</keyword>
<comment type="caution">
    <text evidence="8">The sequence shown here is derived from an EMBL/GenBank/DDBJ whole genome shotgun (WGS) entry which is preliminary data.</text>
</comment>
<feature type="compositionally biased region" description="Polar residues" evidence="6">
    <location>
        <begin position="478"/>
        <end position="489"/>
    </location>
</feature>
<dbReference type="PANTHER" id="PTHR47089:SF1">
    <property type="entry name" value="GUANOSINE ABC TRANSPORTER PERMEASE PROTEIN NUPP"/>
    <property type="match status" value="1"/>
</dbReference>
<keyword evidence="3 7" id="KW-0812">Transmembrane</keyword>
<accession>A0A7Z8YA48</accession>
<evidence type="ECO:0000256" key="6">
    <source>
        <dbReference type="SAM" id="MobiDB-lite"/>
    </source>
</evidence>
<dbReference type="GO" id="GO:0005886">
    <property type="term" value="C:plasma membrane"/>
    <property type="evidence" value="ECO:0007669"/>
    <property type="project" value="UniProtKB-SubCell"/>
</dbReference>